<evidence type="ECO:0000313" key="1">
    <source>
        <dbReference type="EMBL" id="KAK8482979.1"/>
    </source>
</evidence>
<accession>A0ABR1ZQL6</accession>
<reference evidence="1 2" key="1">
    <citation type="journal article" date="2024" name="G3 (Bethesda)">
        <title>Genome assembly of Hibiscus sabdariffa L. provides insights into metabolisms of medicinal natural products.</title>
        <authorList>
            <person name="Kim T."/>
        </authorList>
    </citation>
    <scope>NUCLEOTIDE SEQUENCE [LARGE SCALE GENOMIC DNA]</scope>
    <source>
        <strain evidence="1">TK-2024</strain>
        <tissue evidence="1">Old leaves</tissue>
    </source>
</reference>
<keyword evidence="2" id="KW-1185">Reference proteome</keyword>
<comment type="caution">
    <text evidence="1">The sequence shown here is derived from an EMBL/GenBank/DDBJ whole genome shotgun (WGS) entry which is preliminary data.</text>
</comment>
<proteinExistence type="predicted"/>
<organism evidence="1 2">
    <name type="scientific">Hibiscus sabdariffa</name>
    <name type="common">roselle</name>
    <dbReference type="NCBI Taxonomy" id="183260"/>
    <lineage>
        <taxon>Eukaryota</taxon>
        <taxon>Viridiplantae</taxon>
        <taxon>Streptophyta</taxon>
        <taxon>Embryophyta</taxon>
        <taxon>Tracheophyta</taxon>
        <taxon>Spermatophyta</taxon>
        <taxon>Magnoliopsida</taxon>
        <taxon>eudicotyledons</taxon>
        <taxon>Gunneridae</taxon>
        <taxon>Pentapetalae</taxon>
        <taxon>rosids</taxon>
        <taxon>malvids</taxon>
        <taxon>Malvales</taxon>
        <taxon>Malvaceae</taxon>
        <taxon>Malvoideae</taxon>
        <taxon>Hibiscus</taxon>
    </lineage>
</organism>
<dbReference type="EMBL" id="JBBPBN010000716">
    <property type="protein sequence ID" value="KAK8482979.1"/>
    <property type="molecule type" value="Genomic_DNA"/>
</dbReference>
<sequence>MKALAVKGPRCEGKDNVVVVDGGGGDGARRRSQRRWRKNRMPTENGTGIRSRLVDRITVRRLPVAAIGFLLVMKRHFSRVLSLVIGDSLDYGRQSD</sequence>
<protein>
    <submittedName>
        <fullName evidence="1">Uncharacterized protein</fullName>
    </submittedName>
</protein>
<dbReference type="Proteomes" id="UP001396334">
    <property type="component" value="Unassembled WGS sequence"/>
</dbReference>
<name>A0ABR1ZQL6_9ROSI</name>
<gene>
    <name evidence="1" type="ORF">V6N11_061865</name>
</gene>
<evidence type="ECO:0000313" key="2">
    <source>
        <dbReference type="Proteomes" id="UP001396334"/>
    </source>
</evidence>